<gene>
    <name evidence="3" type="ORF">D1345_08045</name>
</gene>
<organism evidence="3 4">
    <name type="scientific">Chromobacterium rhizoryzae</name>
    <dbReference type="NCBI Taxonomy" id="1778675"/>
    <lineage>
        <taxon>Bacteria</taxon>
        <taxon>Pseudomonadati</taxon>
        <taxon>Pseudomonadota</taxon>
        <taxon>Betaproteobacteria</taxon>
        <taxon>Neisseriales</taxon>
        <taxon>Chromobacteriaceae</taxon>
        <taxon>Chromobacterium</taxon>
    </lineage>
</organism>
<dbReference type="Pfam" id="PF25800">
    <property type="entry name" value="FimV_N"/>
    <property type="match status" value="2"/>
</dbReference>
<dbReference type="InterPro" id="IPR057840">
    <property type="entry name" value="FimV_N"/>
</dbReference>
<sequence>MSFKTRMSQIALLLAGLGLAAAATAGLGPIRVLSADGEPFLAEIPVVDEEPSDNVLVGLADRNRYPLLSTYSSSAGNLQFSIVRKPDGSVQKIQVKGAASYPEPLLRFAVDLSWPAGRLVREFEVDYRRDGPRNKPAPAREEGKKPLAGVDVSPRLDSLGLSDARLRSRLGEPLLLELTLQGSALDQAEPPRLALFAVAAQGEPSAQQMRLVASIVPHVEKVAKGRFNVQLRTEQPVTEPMLAFRLEVAAGKLKAQKNYSVLLDPHSAVKPASAAKTQGLKVYRVLKGDTLSGIASRVRGGGEAGAVAQQLLEDNPEAFIAGDANRLRAGVALEYPAEWQLRGQGADRAAEPKRPTASPEAHVVQKNAQPESKSQARAPQEHQPPAQKPPERKPPEPKAQEHKPIEAAPMAKPAAPLQPAHPPVAKEAPKPGPAGESTRPAAAPSQQERNLQQMLQRQDQALQQAEQRAKALEQKIQDYQRQAAAKAAAPAPAPTEREPGPEAAPEHKVETKPEPKPEPKVAAVSSMPVAAASAPQAVMPEPAEKPHAEPAAPPEPPAAKPAEGHAPPATTAADSWTDELGAILSDESMRWKLGGAAAALGLVALLLARRKRKGGGKVEPAAPALSGTATGASMLGPLTTLMSSLKKGDGIDLSSVDRVAEADVYLAYGRDDQALEILREGLAHEPMRQDLRYKLLEVLSTQQDKQMFIAEATTAKGVFGKDSTLWMRVCEIGQTVAPGHPLFAQAKPEPAAEAPAQPLAAAEPAPVAAPAPAPATPVAASPAPAAAASPDEEKMELAKLYLEMGDKETADALMKEAGR</sequence>
<name>A0AAD0W8V6_9NEIS</name>
<evidence type="ECO:0000313" key="3">
    <source>
        <dbReference type="EMBL" id="AXT46133.1"/>
    </source>
</evidence>
<dbReference type="RefSeq" id="WP_118267122.1">
    <property type="nucleotide sequence ID" value="NZ_CP031968.1"/>
</dbReference>
<feature type="compositionally biased region" description="Low complexity" evidence="1">
    <location>
        <begin position="449"/>
        <end position="466"/>
    </location>
</feature>
<evidence type="ECO:0000259" key="2">
    <source>
        <dbReference type="Pfam" id="PF25800"/>
    </source>
</evidence>
<dbReference type="CDD" id="cd00118">
    <property type="entry name" value="LysM"/>
    <property type="match status" value="1"/>
</dbReference>
<feature type="region of interest" description="Disordered" evidence="1">
    <location>
        <begin position="747"/>
        <end position="792"/>
    </location>
</feature>
<feature type="compositionally biased region" description="Basic and acidic residues" evidence="1">
    <location>
        <begin position="467"/>
        <end position="478"/>
    </location>
</feature>
<feature type="region of interest" description="Disordered" evidence="1">
    <location>
        <begin position="129"/>
        <end position="149"/>
    </location>
</feature>
<feature type="domain" description="FimV N-terminal" evidence="2">
    <location>
        <begin position="25"/>
        <end position="125"/>
    </location>
</feature>
<dbReference type="AlphaFoldDB" id="A0AAD0W8V6"/>
<feature type="domain" description="FimV N-terminal" evidence="2">
    <location>
        <begin position="159"/>
        <end position="265"/>
    </location>
</feature>
<dbReference type="InterPro" id="IPR018392">
    <property type="entry name" value="LysM"/>
</dbReference>
<proteinExistence type="predicted"/>
<feature type="compositionally biased region" description="Low complexity" evidence="1">
    <location>
        <begin position="560"/>
        <end position="569"/>
    </location>
</feature>
<feature type="compositionally biased region" description="Polar residues" evidence="1">
    <location>
        <begin position="366"/>
        <end position="377"/>
    </location>
</feature>
<feature type="compositionally biased region" description="Low complexity" evidence="1">
    <location>
        <begin position="747"/>
        <end position="766"/>
    </location>
</feature>
<feature type="compositionally biased region" description="Low complexity" evidence="1">
    <location>
        <begin position="520"/>
        <end position="541"/>
    </location>
</feature>
<evidence type="ECO:0000256" key="1">
    <source>
        <dbReference type="SAM" id="MobiDB-lite"/>
    </source>
</evidence>
<keyword evidence="4" id="KW-1185">Reference proteome</keyword>
<dbReference type="EMBL" id="CP031968">
    <property type="protein sequence ID" value="AXT46133.1"/>
    <property type="molecule type" value="Genomic_DNA"/>
</dbReference>
<evidence type="ECO:0000313" key="4">
    <source>
        <dbReference type="Proteomes" id="UP000259465"/>
    </source>
</evidence>
<accession>A0AAD0W8V6</accession>
<protein>
    <submittedName>
        <fullName evidence="3">Pilus assembly protein FimV</fullName>
    </submittedName>
</protein>
<dbReference type="KEGG" id="crz:D1345_08045"/>
<feature type="region of interest" description="Disordered" evidence="1">
    <location>
        <begin position="343"/>
        <end position="572"/>
    </location>
</feature>
<feature type="compositionally biased region" description="Basic and acidic residues" evidence="1">
    <location>
        <begin position="495"/>
        <end position="519"/>
    </location>
</feature>
<reference evidence="3 4" key="1">
    <citation type="submission" date="2018-08" db="EMBL/GenBank/DDBJ databases">
        <title>Complete genome sequence of JP2-74.</title>
        <authorList>
            <person name="Wu L."/>
        </authorList>
    </citation>
    <scope>NUCLEOTIDE SEQUENCE [LARGE SCALE GENOMIC DNA]</scope>
    <source>
        <strain evidence="3 4">JP2-74</strain>
    </source>
</reference>
<dbReference type="Proteomes" id="UP000259465">
    <property type="component" value="Chromosome"/>
</dbReference>
<feature type="compositionally biased region" description="Low complexity" evidence="1">
    <location>
        <begin position="776"/>
        <end position="789"/>
    </location>
</feature>
<feature type="compositionally biased region" description="Basic and acidic residues" evidence="1">
    <location>
        <begin position="129"/>
        <end position="145"/>
    </location>
</feature>
<feature type="compositionally biased region" description="Basic and acidic residues" evidence="1">
    <location>
        <begin position="389"/>
        <end position="405"/>
    </location>
</feature>